<evidence type="ECO:0000256" key="2">
    <source>
        <dbReference type="ARBA" id="ARBA00022670"/>
    </source>
</evidence>
<evidence type="ECO:0000259" key="9">
    <source>
        <dbReference type="PROSITE" id="PS51782"/>
    </source>
</evidence>
<proteinExistence type="inferred from homology"/>
<comment type="caution">
    <text evidence="11">The sequence shown here is derived from an EMBL/GenBank/DDBJ whole genome shotgun (WGS) entry which is preliminary data.</text>
</comment>
<dbReference type="GO" id="GO:0071555">
    <property type="term" value="P:cell wall organization"/>
    <property type="evidence" value="ECO:0007669"/>
    <property type="project" value="UniProtKB-KW"/>
</dbReference>
<accession>A0A5C6W5B5</accession>
<name>A0A5C6W5B5_9BACI</name>
<keyword evidence="6" id="KW-0788">Thiol protease</keyword>
<dbReference type="SMART" id="SM00257">
    <property type="entry name" value="LysM"/>
    <property type="match status" value="3"/>
</dbReference>
<dbReference type="InterPro" id="IPR038765">
    <property type="entry name" value="Papain-like_cys_pep_sf"/>
</dbReference>
<keyword evidence="3 8" id="KW-0732">Signal</keyword>
<dbReference type="GO" id="GO:0006508">
    <property type="term" value="P:proteolysis"/>
    <property type="evidence" value="ECO:0007669"/>
    <property type="project" value="UniProtKB-KW"/>
</dbReference>
<evidence type="ECO:0000259" key="10">
    <source>
        <dbReference type="PROSITE" id="PS51935"/>
    </source>
</evidence>
<feature type="signal peptide" evidence="8">
    <location>
        <begin position="1"/>
        <end position="22"/>
    </location>
</feature>
<keyword evidence="4" id="KW-0677">Repeat</keyword>
<dbReference type="AlphaFoldDB" id="A0A5C6W5B5"/>
<dbReference type="PROSITE" id="PS51782">
    <property type="entry name" value="LYSM"/>
    <property type="match status" value="3"/>
</dbReference>
<keyword evidence="7" id="KW-0961">Cell wall biogenesis/degradation</keyword>
<dbReference type="GO" id="GO:0008234">
    <property type="term" value="F:cysteine-type peptidase activity"/>
    <property type="evidence" value="ECO:0007669"/>
    <property type="project" value="UniProtKB-KW"/>
</dbReference>
<dbReference type="Gene3D" id="3.10.350.10">
    <property type="entry name" value="LysM domain"/>
    <property type="match status" value="3"/>
</dbReference>
<gene>
    <name evidence="11" type="ORF">FS935_02840</name>
</gene>
<dbReference type="Proteomes" id="UP000321363">
    <property type="component" value="Unassembled WGS sequence"/>
</dbReference>
<evidence type="ECO:0000313" key="11">
    <source>
        <dbReference type="EMBL" id="TXC93146.1"/>
    </source>
</evidence>
<dbReference type="OrthoDB" id="9813368at2"/>
<evidence type="ECO:0000313" key="12">
    <source>
        <dbReference type="Proteomes" id="UP000321363"/>
    </source>
</evidence>
<dbReference type="CDD" id="cd00118">
    <property type="entry name" value="LysM"/>
    <property type="match status" value="3"/>
</dbReference>
<dbReference type="Pfam" id="PF01476">
    <property type="entry name" value="LysM"/>
    <property type="match status" value="3"/>
</dbReference>
<keyword evidence="2" id="KW-0645">Protease</keyword>
<dbReference type="PANTHER" id="PTHR47053">
    <property type="entry name" value="MUREIN DD-ENDOPEPTIDASE MEPH-RELATED"/>
    <property type="match status" value="1"/>
</dbReference>
<keyword evidence="12" id="KW-1185">Reference proteome</keyword>
<dbReference type="EMBL" id="VOQF01000001">
    <property type="protein sequence ID" value="TXC93146.1"/>
    <property type="molecule type" value="Genomic_DNA"/>
</dbReference>
<dbReference type="PANTHER" id="PTHR47053:SF1">
    <property type="entry name" value="MUREIN DD-ENDOPEPTIDASE MEPH-RELATED"/>
    <property type="match status" value="1"/>
</dbReference>
<dbReference type="InterPro" id="IPR018392">
    <property type="entry name" value="LysM"/>
</dbReference>
<feature type="domain" description="LysM" evidence="9">
    <location>
        <begin position="99"/>
        <end position="142"/>
    </location>
</feature>
<dbReference type="SUPFAM" id="SSF54106">
    <property type="entry name" value="LysM domain"/>
    <property type="match status" value="3"/>
</dbReference>
<evidence type="ECO:0000256" key="1">
    <source>
        <dbReference type="ARBA" id="ARBA00007074"/>
    </source>
</evidence>
<evidence type="ECO:0000256" key="5">
    <source>
        <dbReference type="ARBA" id="ARBA00022801"/>
    </source>
</evidence>
<protein>
    <submittedName>
        <fullName evidence="11">LysM peptidoglycan-binding domain-containing protein</fullName>
    </submittedName>
</protein>
<feature type="domain" description="LysM" evidence="9">
    <location>
        <begin position="26"/>
        <end position="69"/>
    </location>
</feature>
<sequence length="351" mass="37718">MKQKILGLTATAVVGSSLFASAAAAESVVVKSGDTLWSLSRQYDTSVGLIKNANGLSNDFLKIGQVLELPNTNSQIPKSNQQTASTVTPKVSTTTTKAVTYVVKSGDSLWVIARATNTTVSELKKLNGLKNDLIRVGQKLIVKQATTTTTKETETIPVTTPVSSKPSQAESSYSVKAGDSLWKIANQFNITVAELKVSNKLTSDVIRVGQVLKISGETSIPEAPKNTVETKPTSKVDTMINEAKALIGTPYVWAGNTPLGFDCSGYIYYVLNKVTSVSRLSTAGYWGIMKPVAAPSIGDFVFFTTYKEGPSHMGIYLGNNEFIHSSSSGVTISSLTNTYWQKRYLGAKRFS</sequence>
<feature type="chain" id="PRO_5038668257" evidence="8">
    <location>
        <begin position="23"/>
        <end position="351"/>
    </location>
</feature>
<dbReference type="SUPFAM" id="SSF54001">
    <property type="entry name" value="Cysteine proteinases"/>
    <property type="match status" value="1"/>
</dbReference>
<keyword evidence="5" id="KW-0378">Hydrolase</keyword>
<dbReference type="Pfam" id="PF00877">
    <property type="entry name" value="NLPC_P60"/>
    <property type="match status" value="1"/>
</dbReference>
<dbReference type="InterPro" id="IPR051202">
    <property type="entry name" value="Peptidase_C40"/>
</dbReference>
<feature type="domain" description="NlpC/P60" evidence="10">
    <location>
        <begin position="233"/>
        <end position="351"/>
    </location>
</feature>
<dbReference type="FunFam" id="3.90.1720.10:FF:000009">
    <property type="entry name" value="Peptidoglycan endopeptidase LytF"/>
    <property type="match status" value="1"/>
</dbReference>
<organism evidence="11 12">
    <name type="scientific">Metabacillus litoralis</name>
    <dbReference type="NCBI Taxonomy" id="152268"/>
    <lineage>
        <taxon>Bacteria</taxon>
        <taxon>Bacillati</taxon>
        <taxon>Bacillota</taxon>
        <taxon>Bacilli</taxon>
        <taxon>Bacillales</taxon>
        <taxon>Bacillaceae</taxon>
        <taxon>Metabacillus</taxon>
    </lineage>
</organism>
<evidence type="ECO:0000256" key="7">
    <source>
        <dbReference type="ARBA" id="ARBA00023316"/>
    </source>
</evidence>
<dbReference type="InterPro" id="IPR036779">
    <property type="entry name" value="LysM_dom_sf"/>
</dbReference>
<dbReference type="RefSeq" id="WP_146946005.1">
    <property type="nucleotide sequence ID" value="NZ_VOQF01000001.1"/>
</dbReference>
<dbReference type="Gene3D" id="3.90.1720.10">
    <property type="entry name" value="endopeptidase domain like (from Nostoc punctiforme)"/>
    <property type="match status" value="1"/>
</dbReference>
<evidence type="ECO:0000256" key="3">
    <source>
        <dbReference type="ARBA" id="ARBA00022729"/>
    </source>
</evidence>
<evidence type="ECO:0000256" key="6">
    <source>
        <dbReference type="ARBA" id="ARBA00022807"/>
    </source>
</evidence>
<dbReference type="InterPro" id="IPR000064">
    <property type="entry name" value="NLP_P60_dom"/>
</dbReference>
<evidence type="ECO:0000256" key="4">
    <source>
        <dbReference type="ARBA" id="ARBA00022737"/>
    </source>
</evidence>
<evidence type="ECO:0000256" key="8">
    <source>
        <dbReference type="SAM" id="SignalP"/>
    </source>
</evidence>
<reference evidence="11 12" key="1">
    <citation type="journal article" date="2005" name="Int. J. Syst. Evol. Microbiol.">
        <title>Bacillus litoralis sp. nov., isolated from a tidal flat of the Yellow Sea in Korea.</title>
        <authorList>
            <person name="Yoon J.H."/>
            <person name="Oh T.K."/>
        </authorList>
    </citation>
    <scope>NUCLEOTIDE SEQUENCE [LARGE SCALE GENOMIC DNA]</scope>
    <source>
        <strain evidence="11 12">SW-211</strain>
    </source>
</reference>
<comment type="similarity">
    <text evidence="1">Belongs to the peptidase C40 family.</text>
</comment>
<dbReference type="PROSITE" id="PS51935">
    <property type="entry name" value="NLPC_P60"/>
    <property type="match status" value="1"/>
</dbReference>
<feature type="domain" description="LysM" evidence="9">
    <location>
        <begin position="171"/>
        <end position="214"/>
    </location>
</feature>